<protein>
    <submittedName>
        <fullName evidence="4">Serine hydrolase FSH</fullName>
    </submittedName>
</protein>
<dbReference type="SUPFAM" id="SSF53474">
    <property type="entry name" value="alpha/beta-Hydrolases"/>
    <property type="match status" value="1"/>
</dbReference>
<evidence type="ECO:0000313" key="5">
    <source>
        <dbReference type="Proteomes" id="UP000305067"/>
    </source>
</evidence>
<gene>
    <name evidence="4" type="ORF">BDV98DRAFT_564882</name>
</gene>
<feature type="region of interest" description="Disordered" evidence="2">
    <location>
        <begin position="224"/>
        <end position="253"/>
    </location>
</feature>
<proteinExistence type="predicted"/>
<evidence type="ECO:0000259" key="3">
    <source>
        <dbReference type="Pfam" id="PF03959"/>
    </source>
</evidence>
<keyword evidence="5" id="KW-1185">Reference proteome</keyword>
<dbReference type="GO" id="GO:0005634">
    <property type="term" value="C:nucleus"/>
    <property type="evidence" value="ECO:0007669"/>
    <property type="project" value="TreeGrafter"/>
</dbReference>
<feature type="compositionally biased region" description="Polar residues" evidence="2">
    <location>
        <begin position="230"/>
        <end position="253"/>
    </location>
</feature>
<dbReference type="GO" id="GO:0016787">
    <property type="term" value="F:hydrolase activity"/>
    <property type="evidence" value="ECO:0007669"/>
    <property type="project" value="UniProtKB-KW"/>
</dbReference>
<dbReference type="AlphaFoldDB" id="A0A5C3QMP5"/>
<dbReference type="InterPro" id="IPR050593">
    <property type="entry name" value="LovG"/>
</dbReference>
<dbReference type="InterPro" id="IPR029058">
    <property type="entry name" value="AB_hydrolase_fold"/>
</dbReference>
<dbReference type="PANTHER" id="PTHR48070">
    <property type="entry name" value="ESTERASE OVCA2"/>
    <property type="match status" value="1"/>
</dbReference>
<dbReference type="EMBL" id="ML178821">
    <property type="protein sequence ID" value="TFL02817.1"/>
    <property type="molecule type" value="Genomic_DNA"/>
</dbReference>
<dbReference type="InterPro" id="IPR005645">
    <property type="entry name" value="FSH-like_dom"/>
</dbReference>
<feature type="domain" description="Serine hydrolase" evidence="3">
    <location>
        <begin position="2"/>
        <end position="213"/>
    </location>
</feature>
<accession>A0A5C3QMP5</accession>
<dbReference type="PANTHER" id="PTHR48070:SF6">
    <property type="entry name" value="ESTERASE OVCA2"/>
    <property type="match status" value="1"/>
</dbReference>
<evidence type="ECO:0000256" key="1">
    <source>
        <dbReference type="ARBA" id="ARBA00022801"/>
    </source>
</evidence>
<organism evidence="4 5">
    <name type="scientific">Pterulicium gracile</name>
    <dbReference type="NCBI Taxonomy" id="1884261"/>
    <lineage>
        <taxon>Eukaryota</taxon>
        <taxon>Fungi</taxon>
        <taxon>Dikarya</taxon>
        <taxon>Basidiomycota</taxon>
        <taxon>Agaricomycotina</taxon>
        <taxon>Agaricomycetes</taxon>
        <taxon>Agaricomycetidae</taxon>
        <taxon>Agaricales</taxon>
        <taxon>Pleurotineae</taxon>
        <taxon>Pterulaceae</taxon>
        <taxon>Pterulicium</taxon>
    </lineage>
</organism>
<dbReference type="Gene3D" id="3.40.50.1820">
    <property type="entry name" value="alpha/beta hydrolase"/>
    <property type="match status" value="1"/>
</dbReference>
<dbReference type="GO" id="GO:0005737">
    <property type="term" value="C:cytoplasm"/>
    <property type="evidence" value="ECO:0007669"/>
    <property type="project" value="TreeGrafter"/>
</dbReference>
<dbReference type="Proteomes" id="UP000305067">
    <property type="component" value="Unassembled WGS sequence"/>
</dbReference>
<dbReference type="OrthoDB" id="2094269at2759"/>
<sequence>MSKRTILVLHGYTQSAATFSKRLGFLRKASPDLDFVFLDGPTILLPADLSQFGTADTQADINSSVEYRAWWRWKEEENKAIGLDETLLLLKETLQNRKFDGVLGFSQGAALAALLAALLERPHIHPPFLVDGNPPHPPFDFCVAVAGFRLRDPIADAILSEPFNTRTLHVLGRTDIMVPTERARHLLDLSANSRLEEHDGGHFLPSKTPWRKFMVEWIKTPNDDVPSPSAAVSGTSTPVGDGTSGTSTPLMKL</sequence>
<dbReference type="STRING" id="1884261.A0A5C3QMP5"/>
<evidence type="ECO:0000313" key="4">
    <source>
        <dbReference type="EMBL" id="TFL02817.1"/>
    </source>
</evidence>
<name>A0A5C3QMP5_9AGAR</name>
<reference evidence="4 5" key="1">
    <citation type="journal article" date="2019" name="Nat. Ecol. Evol.">
        <title>Megaphylogeny resolves global patterns of mushroom evolution.</title>
        <authorList>
            <person name="Varga T."/>
            <person name="Krizsan K."/>
            <person name="Foldi C."/>
            <person name="Dima B."/>
            <person name="Sanchez-Garcia M."/>
            <person name="Sanchez-Ramirez S."/>
            <person name="Szollosi G.J."/>
            <person name="Szarkandi J.G."/>
            <person name="Papp V."/>
            <person name="Albert L."/>
            <person name="Andreopoulos W."/>
            <person name="Angelini C."/>
            <person name="Antonin V."/>
            <person name="Barry K.W."/>
            <person name="Bougher N.L."/>
            <person name="Buchanan P."/>
            <person name="Buyck B."/>
            <person name="Bense V."/>
            <person name="Catcheside P."/>
            <person name="Chovatia M."/>
            <person name="Cooper J."/>
            <person name="Damon W."/>
            <person name="Desjardin D."/>
            <person name="Finy P."/>
            <person name="Geml J."/>
            <person name="Haridas S."/>
            <person name="Hughes K."/>
            <person name="Justo A."/>
            <person name="Karasinski D."/>
            <person name="Kautmanova I."/>
            <person name="Kiss B."/>
            <person name="Kocsube S."/>
            <person name="Kotiranta H."/>
            <person name="LaButti K.M."/>
            <person name="Lechner B.E."/>
            <person name="Liimatainen K."/>
            <person name="Lipzen A."/>
            <person name="Lukacs Z."/>
            <person name="Mihaltcheva S."/>
            <person name="Morgado L.N."/>
            <person name="Niskanen T."/>
            <person name="Noordeloos M.E."/>
            <person name="Ohm R.A."/>
            <person name="Ortiz-Santana B."/>
            <person name="Ovrebo C."/>
            <person name="Racz N."/>
            <person name="Riley R."/>
            <person name="Savchenko A."/>
            <person name="Shiryaev A."/>
            <person name="Soop K."/>
            <person name="Spirin V."/>
            <person name="Szebenyi C."/>
            <person name="Tomsovsky M."/>
            <person name="Tulloss R.E."/>
            <person name="Uehling J."/>
            <person name="Grigoriev I.V."/>
            <person name="Vagvolgyi C."/>
            <person name="Papp T."/>
            <person name="Martin F.M."/>
            <person name="Miettinen O."/>
            <person name="Hibbett D.S."/>
            <person name="Nagy L.G."/>
        </authorList>
    </citation>
    <scope>NUCLEOTIDE SEQUENCE [LARGE SCALE GENOMIC DNA]</scope>
    <source>
        <strain evidence="4 5">CBS 309.79</strain>
    </source>
</reference>
<keyword evidence="1 4" id="KW-0378">Hydrolase</keyword>
<dbReference type="Pfam" id="PF03959">
    <property type="entry name" value="FSH1"/>
    <property type="match status" value="1"/>
</dbReference>
<evidence type="ECO:0000256" key="2">
    <source>
        <dbReference type="SAM" id="MobiDB-lite"/>
    </source>
</evidence>